<evidence type="ECO:0008006" key="3">
    <source>
        <dbReference type="Google" id="ProtNLM"/>
    </source>
</evidence>
<accession>A0A7S0ZAD9</accession>
<name>A0A7S0ZAD9_9RHOD</name>
<dbReference type="AlphaFoldDB" id="A0A7S0ZAD9"/>
<feature type="compositionally biased region" description="Basic and acidic residues" evidence="1">
    <location>
        <begin position="237"/>
        <end position="246"/>
    </location>
</feature>
<organism evidence="2">
    <name type="scientific">Timspurckia oligopyrenoides</name>
    <dbReference type="NCBI Taxonomy" id="708627"/>
    <lineage>
        <taxon>Eukaryota</taxon>
        <taxon>Rhodophyta</taxon>
        <taxon>Bangiophyceae</taxon>
        <taxon>Porphyridiales</taxon>
        <taxon>Porphyridiaceae</taxon>
        <taxon>Timspurckia</taxon>
    </lineage>
</organism>
<evidence type="ECO:0000256" key="1">
    <source>
        <dbReference type="SAM" id="MobiDB-lite"/>
    </source>
</evidence>
<proteinExistence type="predicted"/>
<protein>
    <recommendedName>
        <fullName evidence="3">Nucleoplasmin-like domain-containing protein</fullName>
    </recommendedName>
</protein>
<evidence type="ECO:0000313" key="2">
    <source>
        <dbReference type="EMBL" id="CAD8815685.1"/>
    </source>
</evidence>
<feature type="region of interest" description="Disordered" evidence="1">
    <location>
        <begin position="172"/>
        <end position="249"/>
    </location>
</feature>
<feature type="compositionally biased region" description="Basic and acidic residues" evidence="1">
    <location>
        <begin position="199"/>
        <end position="215"/>
    </location>
</feature>
<reference evidence="2" key="1">
    <citation type="submission" date="2021-01" db="EMBL/GenBank/DDBJ databases">
        <authorList>
            <person name="Corre E."/>
            <person name="Pelletier E."/>
            <person name="Niang G."/>
            <person name="Scheremetjew M."/>
            <person name="Finn R."/>
            <person name="Kale V."/>
            <person name="Holt S."/>
            <person name="Cochrane G."/>
            <person name="Meng A."/>
            <person name="Brown T."/>
            <person name="Cohen L."/>
        </authorList>
    </citation>
    <scope>NUCLEOTIDE SEQUENCE</scope>
    <source>
        <strain evidence="2">CCMP3278</strain>
    </source>
</reference>
<sequence>MGGIDDENNVNEEQTECLVVEWSPKSGSKALNVDTIHEISPWKLISDGVSPDKLNDAGCNLNKNSSQIQINVHGQYKVLIRADFDSKNHLSNKSRADKFKLALCVEESERMEFHFVDLTKGSQGFLLHLASGSTLKLQTQLGCSIPDCTLIFEVGLVMKKHKPSLTWDEELNIGSKKKKKRKSTKEPSSKISKPNKKSKLVETSKPGKEKSRESDQNDSSSESNSSSSWDTGFSSDTEEKERDPKSARNVRRLAKEIESRTEISRKILNILSE</sequence>
<dbReference type="EMBL" id="HBFP01000100">
    <property type="protein sequence ID" value="CAD8815685.1"/>
    <property type="molecule type" value="Transcribed_RNA"/>
</dbReference>
<gene>
    <name evidence="2" type="ORF">TOLI1172_LOCUS73</name>
</gene>
<feature type="compositionally biased region" description="Low complexity" evidence="1">
    <location>
        <begin position="217"/>
        <end position="235"/>
    </location>
</feature>